<evidence type="ECO:0000313" key="3">
    <source>
        <dbReference type="Proteomes" id="UP000007819"/>
    </source>
</evidence>
<keyword evidence="3" id="KW-1185">Reference proteome</keyword>
<organism evidence="2 3">
    <name type="scientific">Acyrthosiphon pisum</name>
    <name type="common">Pea aphid</name>
    <dbReference type="NCBI Taxonomy" id="7029"/>
    <lineage>
        <taxon>Eukaryota</taxon>
        <taxon>Metazoa</taxon>
        <taxon>Ecdysozoa</taxon>
        <taxon>Arthropoda</taxon>
        <taxon>Hexapoda</taxon>
        <taxon>Insecta</taxon>
        <taxon>Pterygota</taxon>
        <taxon>Neoptera</taxon>
        <taxon>Paraneoptera</taxon>
        <taxon>Hemiptera</taxon>
        <taxon>Sternorrhyncha</taxon>
        <taxon>Aphidomorpha</taxon>
        <taxon>Aphidoidea</taxon>
        <taxon>Aphididae</taxon>
        <taxon>Macrosiphini</taxon>
        <taxon>Acyrthosiphon</taxon>
    </lineage>
</organism>
<dbReference type="AlphaFoldDB" id="A0A8R2FAY4"/>
<evidence type="ECO:0000256" key="1">
    <source>
        <dbReference type="SAM" id="SignalP"/>
    </source>
</evidence>
<feature type="signal peptide" evidence="1">
    <location>
        <begin position="1"/>
        <end position="23"/>
    </location>
</feature>
<dbReference type="Proteomes" id="UP000007819">
    <property type="component" value="Chromosome X"/>
</dbReference>
<reference evidence="3" key="1">
    <citation type="submission" date="2010-06" db="EMBL/GenBank/DDBJ databases">
        <authorList>
            <person name="Jiang H."/>
            <person name="Abraham K."/>
            <person name="Ali S."/>
            <person name="Alsbrooks S.L."/>
            <person name="Anim B.N."/>
            <person name="Anosike U.S."/>
            <person name="Attaway T."/>
            <person name="Bandaranaike D.P."/>
            <person name="Battles P.K."/>
            <person name="Bell S.N."/>
            <person name="Bell A.V."/>
            <person name="Beltran B."/>
            <person name="Bickham C."/>
            <person name="Bustamante Y."/>
            <person name="Caleb T."/>
            <person name="Canada A."/>
            <person name="Cardenas V."/>
            <person name="Carter K."/>
            <person name="Chacko J."/>
            <person name="Chandrabose M.N."/>
            <person name="Chavez D."/>
            <person name="Chavez A."/>
            <person name="Chen L."/>
            <person name="Chu H.-S."/>
            <person name="Claassen K.J."/>
            <person name="Cockrell R."/>
            <person name="Collins M."/>
            <person name="Cooper J.A."/>
            <person name="Cree A."/>
            <person name="Curry S.M."/>
            <person name="Da Y."/>
            <person name="Dao M.D."/>
            <person name="Das B."/>
            <person name="Davila M.-L."/>
            <person name="Davy-Carroll L."/>
            <person name="Denson S."/>
            <person name="Dinh H."/>
            <person name="Ebong V.E."/>
            <person name="Edwards J.R."/>
            <person name="Egan A."/>
            <person name="El-Daye J."/>
            <person name="Escobedo L."/>
            <person name="Fernandez S."/>
            <person name="Fernando P.R."/>
            <person name="Flagg N."/>
            <person name="Forbes L.D."/>
            <person name="Fowler R.G."/>
            <person name="Fu Q."/>
            <person name="Gabisi R.A."/>
            <person name="Ganer J."/>
            <person name="Garbino Pronczuk A."/>
            <person name="Garcia R.M."/>
            <person name="Garner T."/>
            <person name="Garrett T.E."/>
            <person name="Gonzalez D.A."/>
            <person name="Hamid H."/>
            <person name="Hawkins E.S."/>
            <person name="Hirani K."/>
            <person name="Hogues M.E."/>
            <person name="Hollins B."/>
            <person name="Hsiao C.-H."/>
            <person name="Jabil R."/>
            <person name="James M.L."/>
            <person name="Jhangiani S.N."/>
            <person name="Johnson B."/>
            <person name="Johnson Q."/>
            <person name="Joshi V."/>
            <person name="Kalu J.B."/>
            <person name="Kam C."/>
            <person name="Kashfia A."/>
            <person name="Keebler J."/>
            <person name="Kisamo H."/>
            <person name="Kovar C.L."/>
            <person name="Lago L.A."/>
            <person name="Lai C.-Y."/>
            <person name="Laidlaw J."/>
            <person name="Lara F."/>
            <person name="Le T.-K."/>
            <person name="Lee S.L."/>
            <person name="Legall F.H."/>
            <person name="Lemon S.J."/>
            <person name="Lewis L.R."/>
            <person name="Li B."/>
            <person name="Liu Y."/>
            <person name="Liu Y.-S."/>
            <person name="Lopez J."/>
            <person name="Lozado R.J."/>
            <person name="Lu J."/>
            <person name="Madu R.C."/>
            <person name="Maheshwari M."/>
            <person name="Maheshwari R."/>
            <person name="Malloy K."/>
            <person name="Martinez E."/>
            <person name="Mathew T."/>
            <person name="Mercado I.C."/>
            <person name="Mercado C."/>
            <person name="Meyer B."/>
            <person name="Montgomery K."/>
            <person name="Morgan M.B."/>
            <person name="Munidasa M."/>
            <person name="Nazareth L.V."/>
            <person name="Nelson J."/>
            <person name="Ng B.M."/>
            <person name="Nguyen N.B."/>
            <person name="Nguyen P.Q."/>
            <person name="Nguyen T."/>
            <person name="Obregon M."/>
            <person name="Okwuonu G.O."/>
            <person name="Onwere C.G."/>
            <person name="Orozco G."/>
            <person name="Parra A."/>
            <person name="Patel S."/>
            <person name="Patil S."/>
            <person name="Perez A."/>
            <person name="Perez Y."/>
            <person name="Pham C."/>
            <person name="Primus E.L."/>
            <person name="Pu L.-L."/>
            <person name="Puazo M."/>
            <person name="Qin X."/>
            <person name="Quiroz J.B."/>
            <person name="Reese J."/>
            <person name="Richards S."/>
            <person name="Rives C.M."/>
            <person name="Robberts R."/>
            <person name="Ruiz S.J."/>
            <person name="Ruiz M.J."/>
            <person name="Santibanez J."/>
            <person name="Schneider B.W."/>
            <person name="Sisson I."/>
            <person name="Smith M."/>
            <person name="Sodergren E."/>
            <person name="Song X.-Z."/>
            <person name="Song B.B."/>
            <person name="Summersgill H."/>
            <person name="Thelus R."/>
            <person name="Thornton R.D."/>
            <person name="Trejos Z.Y."/>
            <person name="Usmani K."/>
            <person name="Vattathil S."/>
            <person name="Villasana D."/>
            <person name="Walker D.L."/>
            <person name="Wang S."/>
            <person name="Wang K."/>
            <person name="White C.S."/>
            <person name="Williams A.C."/>
            <person name="Williamson J."/>
            <person name="Wilson K."/>
            <person name="Woghiren I.O."/>
            <person name="Woodworth J.R."/>
            <person name="Worley K.C."/>
            <person name="Wright R.A."/>
            <person name="Wu W."/>
            <person name="Young L."/>
            <person name="Zhang L."/>
            <person name="Zhang J."/>
            <person name="Zhu Y."/>
            <person name="Muzny D.M."/>
            <person name="Weinstock G."/>
            <person name="Gibbs R.A."/>
        </authorList>
    </citation>
    <scope>NUCLEOTIDE SEQUENCE [LARGE SCALE GENOMIC DNA]</scope>
    <source>
        <strain evidence="3">LSR1</strain>
    </source>
</reference>
<dbReference type="KEGG" id="api:103310313"/>
<keyword evidence="1" id="KW-0732">Signal</keyword>
<dbReference type="OrthoDB" id="6621119at2759"/>
<name>A0A8R2FAY4_ACYPI</name>
<dbReference type="RefSeq" id="XP_008186392.2">
    <property type="nucleotide sequence ID" value="XM_008188170.3"/>
</dbReference>
<dbReference type="GeneID" id="103310313"/>
<proteinExistence type="predicted"/>
<evidence type="ECO:0000313" key="2">
    <source>
        <dbReference type="EnsemblMetazoa" id="XP_008186392.2"/>
    </source>
</evidence>
<feature type="chain" id="PRO_5035787882" evidence="1">
    <location>
        <begin position="24"/>
        <end position="151"/>
    </location>
</feature>
<dbReference type="EnsemblMetazoa" id="XM_008188170.3">
    <property type="protein sequence ID" value="XP_008186392.2"/>
    <property type="gene ID" value="LOC103310313"/>
</dbReference>
<protein>
    <submittedName>
        <fullName evidence="2">Uncharacterized protein</fullName>
    </submittedName>
</protein>
<sequence>MATNWWKIMVLQILLTTVICSTGLEIGDDSKLSNENMISLFKQFLEDINNQHAVKENDKVEKIKDFYQPLALTSLNGKYFDKFTENELKNEELQQSIFDNLQNIKSIDHFNKKSDKTNLCYFKICNKKKSVDDYDKFIRYVTKRYYNPQQF</sequence>
<accession>A0A8R2FAY4</accession>
<reference evidence="2" key="2">
    <citation type="submission" date="2022-06" db="UniProtKB">
        <authorList>
            <consortium name="EnsemblMetazoa"/>
        </authorList>
    </citation>
    <scope>IDENTIFICATION</scope>
</reference>